<accession>A0A371J8U9</accession>
<evidence type="ECO:0000313" key="6">
    <source>
        <dbReference type="EMBL" id="RDY29096.1"/>
    </source>
</evidence>
<dbReference type="Proteomes" id="UP000216411">
    <property type="component" value="Unassembled WGS sequence"/>
</dbReference>
<evidence type="ECO:0000259" key="5">
    <source>
        <dbReference type="PROSITE" id="PS50937"/>
    </source>
</evidence>
<dbReference type="GO" id="GO:0003677">
    <property type="term" value="F:DNA binding"/>
    <property type="evidence" value="ECO:0007669"/>
    <property type="project" value="UniProtKB-KW"/>
</dbReference>
<dbReference type="PROSITE" id="PS50937">
    <property type="entry name" value="HTH_MERR_2"/>
    <property type="match status" value="1"/>
</dbReference>
<evidence type="ECO:0000256" key="4">
    <source>
        <dbReference type="ARBA" id="ARBA00023163"/>
    </source>
</evidence>
<dbReference type="Pfam" id="PF13411">
    <property type="entry name" value="MerR_1"/>
    <property type="match status" value="1"/>
</dbReference>
<dbReference type="PANTHER" id="PTHR30204:SF69">
    <property type="entry name" value="MERR-FAMILY TRANSCRIPTIONAL REGULATOR"/>
    <property type="match status" value="1"/>
</dbReference>
<evidence type="ECO:0000256" key="1">
    <source>
        <dbReference type="ARBA" id="ARBA00022491"/>
    </source>
</evidence>
<dbReference type="InterPro" id="IPR009061">
    <property type="entry name" value="DNA-bd_dom_put_sf"/>
</dbReference>
<keyword evidence="3" id="KW-0238">DNA-binding</keyword>
<dbReference type="SMART" id="SM00422">
    <property type="entry name" value="HTH_MERR"/>
    <property type="match status" value="1"/>
</dbReference>
<dbReference type="OrthoDB" id="9773308at2"/>
<comment type="caution">
    <text evidence="6">The sequence shown here is derived from an EMBL/GenBank/DDBJ whole genome shotgun (WGS) entry which is preliminary data.</text>
</comment>
<organism evidence="6 7">
    <name type="scientific">Lachnotalea glycerini</name>
    <dbReference type="NCBI Taxonomy" id="1763509"/>
    <lineage>
        <taxon>Bacteria</taxon>
        <taxon>Bacillati</taxon>
        <taxon>Bacillota</taxon>
        <taxon>Clostridia</taxon>
        <taxon>Lachnospirales</taxon>
        <taxon>Lachnospiraceae</taxon>
        <taxon>Lachnotalea</taxon>
    </lineage>
</organism>
<dbReference type="InterPro" id="IPR047057">
    <property type="entry name" value="MerR_fam"/>
</dbReference>
<evidence type="ECO:0000313" key="7">
    <source>
        <dbReference type="Proteomes" id="UP000216411"/>
    </source>
</evidence>
<sequence>MKQPLSIGEISQLLNVPKSTLRYWDSENLIDLTRNDVNNYREYSRHTLIALSDMVYYRSLNMPLKEMKRLKAVTPKDLKDSLIALDKNLENEIDRLLKSKAELKKRMININTYMEIVNRPYQQEAIDFKVLYSFDYQNPEAWSECISDQYENLIYYDNDTSCPQIGMTKAFSTKSRLLWKEKDKNQSYITFPLAVGYGNPTREDFLPHIDILKSMGYETGKIFGRYLFSAFDKKHCDFYKGFVEIIDKKNGI</sequence>
<keyword evidence="1" id="KW-0678">Repressor</keyword>
<dbReference type="EMBL" id="NOKA02000072">
    <property type="protein sequence ID" value="RDY29096.1"/>
    <property type="molecule type" value="Genomic_DNA"/>
</dbReference>
<dbReference type="AlphaFoldDB" id="A0A371J8U9"/>
<dbReference type="GO" id="GO:0003700">
    <property type="term" value="F:DNA-binding transcription factor activity"/>
    <property type="evidence" value="ECO:0007669"/>
    <property type="project" value="InterPro"/>
</dbReference>
<dbReference type="RefSeq" id="WP_094376953.1">
    <property type="nucleotide sequence ID" value="NZ_NOKA02000072.1"/>
</dbReference>
<proteinExistence type="predicted"/>
<feature type="domain" description="HTH merR-type" evidence="5">
    <location>
        <begin position="1"/>
        <end position="73"/>
    </location>
</feature>
<evidence type="ECO:0000256" key="2">
    <source>
        <dbReference type="ARBA" id="ARBA00023015"/>
    </source>
</evidence>
<dbReference type="PANTHER" id="PTHR30204">
    <property type="entry name" value="REDOX-CYCLING DRUG-SENSING TRANSCRIPTIONAL ACTIVATOR SOXR"/>
    <property type="match status" value="1"/>
</dbReference>
<dbReference type="Gene3D" id="1.10.1660.10">
    <property type="match status" value="1"/>
</dbReference>
<keyword evidence="2" id="KW-0805">Transcription regulation</keyword>
<evidence type="ECO:0000256" key="3">
    <source>
        <dbReference type="ARBA" id="ARBA00023125"/>
    </source>
</evidence>
<protein>
    <submittedName>
        <fullName evidence="6">MerR family transcriptional regulator</fullName>
    </submittedName>
</protein>
<dbReference type="SUPFAM" id="SSF46955">
    <property type="entry name" value="Putative DNA-binding domain"/>
    <property type="match status" value="1"/>
</dbReference>
<keyword evidence="4" id="KW-0804">Transcription</keyword>
<dbReference type="InterPro" id="IPR000551">
    <property type="entry name" value="MerR-type_HTH_dom"/>
</dbReference>
<keyword evidence="7" id="KW-1185">Reference proteome</keyword>
<gene>
    <name evidence="6" type="ORF">CG710_018830</name>
</gene>
<reference evidence="6 7" key="1">
    <citation type="journal article" date="2017" name="Genome Announc.">
        <title>Draft Genome Sequence of a Sporulating and Motile Strain of Lachnotalea glycerini Isolated from Water in Quebec City, Canada.</title>
        <authorList>
            <person name="Maheux A.F."/>
            <person name="Boudreau D.K."/>
            <person name="Berube E."/>
            <person name="Boissinot M."/>
            <person name="Raymond F."/>
            <person name="Brodeur S."/>
            <person name="Corbeil J."/>
            <person name="Isabel S."/>
            <person name="Omar R.F."/>
            <person name="Bergeron M.G."/>
        </authorList>
    </citation>
    <scope>NUCLEOTIDE SEQUENCE [LARGE SCALE GENOMIC DNA]</scope>
    <source>
        <strain evidence="6 7">CCRI-19302</strain>
    </source>
</reference>
<dbReference type="CDD" id="cd00592">
    <property type="entry name" value="HTH_MerR-like"/>
    <property type="match status" value="1"/>
</dbReference>
<name>A0A371J8U9_9FIRM</name>